<evidence type="ECO:0000313" key="3">
    <source>
        <dbReference type="EMBL" id="CDR13923.1"/>
    </source>
</evidence>
<comment type="similarity">
    <text evidence="1">Belongs to the short-chain dehydrogenases/reductases (SDR) family.</text>
</comment>
<dbReference type="InterPro" id="IPR036291">
    <property type="entry name" value="NAD(P)-bd_dom_sf"/>
</dbReference>
<evidence type="ECO:0000256" key="2">
    <source>
        <dbReference type="ARBA" id="ARBA00023002"/>
    </source>
</evidence>
<dbReference type="EMBL" id="LK022848">
    <property type="protein sequence ID" value="CDR13923.1"/>
    <property type="molecule type" value="Genomic_DNA"/>
</dbReference>
<reference evidence="3" key="1">
    <citation type="submission" date="2014-05" db="EMBL/GenBank/DDBJ databases">
        <authorList>
            <person name="Horn Fabian"/>
        </authorList>
    </citation>
    <scope>NUCLEOTIDE SEQUENCE</scope>
</reference>
<dbReference type="RefSeq" id="WP_044578509.1">
    <property type="nucleotide sequence ID" value="NZ_BAABDR010000055.1"/>
</dbReference>
<protein>
    <submittedName>
        <fullName evidence="3">2O-beta-hydroxysteroid dehydrogenase</fullName>
    </submittedName>
    <submittedName>
        <fullName evidence="4">3-oxoacyl-[acyl-carrier protein] reductase</fullName>
        <ecNumber evidence="4">1.1.1.100</ecNumber>
    </submittedName>
</protein>
<reference evidence="4 5" key="2">
    <citation type="submission" date="2021-03" db="EMBL/GenBank/DDBJ databases">
        <title>Genomic Encyclopedia of Type Strains, Phase IV (KMG-IV): sequencing the most valuable type-strain genomes for metagenomic binning, comparative biology and taxonomic classification.</title>
        <authorList>
            <person name="Goeker M."/>
        </authorList>
    </citation>
    <scope>NUCLEOTIDE SEQUENCE [LARGE SCALE GENOMIC DNA]</scope>
    <source>
        <strain evidence="4 5">DSM 41954</strain>
    </source>
</reference>
<organism evidence="3">
    <name type="scientific">Streptomyces iranensis</name>
    <dbReference type="NCBI Taxonomy" id="576784"/>
    <lineage>
        <taxon>Bacteria</taxon>
        <taxon>Bacillati</taxon>
        <taxon>Actinomycetota</taxon>
        <taxon>Actinomycetes</taxon>
        <taxon>Kitasatosporales</taxon>
        <taxon>Streptomycetaceae</taxon>
        <taxon>Streptomyces</taxon>
        <taxon>Streptomyces violaceusniger group</taxon>
    </lineage>
</organism>
<accession>A0A061A6Z3</accession>
<keyword evidence="2 4" id="KW-0560">Oxidoreductase</keyword>
<dbReference type="EC" id="1.1.1.100" evidence="4"/>
<dbReference type="PANTHER" id="PTHR42760:SF133">
    <property type="entry name" value="3-OXOACYL-[ACYL-CARRIER-PROTEIN] REDUCTASE"/>
    <property type="match status" value="1"/>
</dbReference>
<dbReference type="PRINTS" id="PR00081">
    <property type="entry name" value="GDHRDH"/>
</dbReference>
<dbReference type="Pfam" id="PF13561">
    <property type="entry name" value="adh_short_C2"/>
    <property type="match status" value="1"/>
</dbReference>
<evidence type="ECO:0000313" key="4">
    <source>
        <dbReference type="EMBL" id="MBP2060116.1"/>
    </source>
</evidence>
<proteinExistence type="inferred from homology"/>
<evidence type="ECO:0000313" key="5">
    <source>
        <dbReference type="Proteomes" id="UP000756710"/>
    </source>
</evidence>
<dbReference type="InterPro" id="IPR020904">
    <property type="entry name" value="Sc_DH/Rdtase_CS"/>
</dbReference>
<dbReference type="GO" id="GO:0004316">
    <property type="term" value="F:3-oxoacyl-[acyl-carrier-protein] reductase (NADPH) activity"/>
    <property type="evidence" value="ECO:0007669"/>
    <property type="project" value="UniProtKB-EC"/>
</dbReference>
<dbReference type="SUPFAM" id="SSF51735">
    <property type="entry name" value="NAD(P)-binding Rossmann-fold domains"/>
    <property type="match status" value="1"/>
</dbReference>
<dbReference type="FunFam" id="3.40.50.720:FF:000084">
    <property type="entry name" value="Short-chain dehydrogenase reductase"/>
    <property type="match status" value="1"/>
</dbReference>
<dbReference type="EMBL" id="JAGGLR010000002">
    <property type="protein sequence ID" value="MBP2060116.1"/>
    <property type="molecule type" value="Genomic_DNA"/>
</dbReference>
<dbReference type="PROSITE" id="PS00061">
    <property type="entry name" value="ADH_SHORT"/>
    <property type="match status" value="1"/>
</dbReference>
<dbReference type="HOGENOM" id="CLU_010194_1_1_11"/>
<gene>
    <name evidence="4" type="ORF">J2Z30_001114</name>
    <name evidence="3" type="ORF">SIRAN8173</name>
</gene>
<evidence type="ECO:0000256" key="1">
    <source>
        <dbReference type="ARBA" id="ARBA00006484"/>
    </source>
</evidence>
<keyword evidence="5" id="KW-1185">Reference proteome</keyword>
<dbReference type="PANTHER" id="PTHR42760">
    <property type="entry name" value="SHORT-CHAIN DEHYDROGENASES/REDUCTASES FAMILY MEMBER"/>
    <property type="match status" value="1"/>
</dbReference>
<sequence>MTDELTGLRCLIIGAASGIGRTTAQYLRDRRATVMRADRPSDTWRDDATDKLVMDVTDERSVAAAVGRGVARMRGLDAVVNTAGVLGAVQPSAEESAEDFQRLLTVNLTGAFIVSRTVLPYLVRSDHGRLVHFSSTAGKEGVAGMTGYSASKAGVMGLVKALAREYAHTSVTVNAIAPGKIDTPLLGGTPVGPQDLARIPMGRLGTAEEAAALVAYMISPAASYTTGAVFDLSGGRATW</sequence>
<dbReference type="PRINTS" id="PR00080">
    <property type="entry name" value="SDRFAMILY"/>
</dbReference>
<name>A0A061A6Z3_9ACTN</name>
<dbReference type="Gene3D" id="3.40.50.720">
    <property type="entry name" value="NAD(P)-binding Rossmann-like Domain"/>
    <property type="match status" value="1"/>
</dbReference>
<dbReference type="Proteomes" id="UP000756710">
    <property type="component" value="Unassembled WGS sequence"/>
</dbReference>
<dbReference type="InterPro" id="IPR002347">
    <property type="entry name" value="SDR_fam"/>
</dbReference>
<dbReference type="CDD" id="cd05233">
    <property type="entry name" value="SDR_c"/>
    <property type="match status" value="1"/>
</dbReference>
<dbReference type="AlphaFoldDB" id="A0A061A6Z3"/>